<dbReference type="NCBIfam" id="TIGR00280">
    <property type="entry name" value="eL43_euk_arch"/>
    <property type="match status" value="1"/>
</dbReference>
<dbReference type="InterPro" id="IPR011331">
    <property type="entry name" value="Ribosomal_eL37/eL43"/>
</dbReference>
<dbReference type="OrthoDB" id="2185952at2759"/>
<dbReference type="GO" id="GO:0005840">
    <property type="term" value="C:ribosome"/>
    <property type="evidence" value="ECO:0007669"/>
    <property type="project" value="UniProtKB-KW"/>
</dbReference>
<dbReference type="VEuPathDB" id="MicrosporidiaDB:NEDG_02080"/>
<dbReference type="EMBL" id="LTDL01000011">
    <property type="protein sequence ID" value="OAG32161.1"/>
    <property type="molecule type" value="Genomic_DNA"/>
</dbReference>
<protein>
    <submittedName>
        <fullName evidence="4">Large subunit ribosomal protein L37Ae</fullName>
    </submittedName>
</protein>
<sequence>MTQKTKKVGIVGKYGPRYGVSLRKKIKVSEITQHSKYICDFCGKTSVKREVVGVWKCRSCNIVVAGGAYNVNTVAGQSAKSQNQRLKELTQE</sequence>
<dbReference type="Pfam" id="PF01780">
    <property type="entry name" value="Ribosomal_L37ae"/>
    <property type="match status" value="1"/>
</dbReference>
<dbReference type="PANTHER" id="PTHR48129:SF1">
    <property type="entry name" value="LARGE RIBOSOMAL SUBUNIT PROTEIN EL43"/>
    <property type="match status" value="1"/>
</dbReference>
<evidence type="ECO:0000256" key="3">
    <source>
        <dbReference type="ARBA" id="ARBA00023274"/>
    </source>
</evidence>
<proteinExistence type="inferred from homology"/>
<dbReference type="GeneID" id="93648430"/>
<comment type="similarity">
    <text evidence="1">Belongs to the eukaryotic ribosomal protein eL43 family.</text>
</comment>
<name>A0A177EL20_9MICR</name>
<evidence type="ECO:0000313" key="4">
    <source>
        <dbReference type="EMBL" id="OAG32161.1"/>
    </source>
</evidence>
<dbReference type="NCBIfam" id="NF003058">
    <property type="entry name" value="PRK03976.1"/>
    <property type="match status" value="1"/>
</dbReference>
<evidence type="ECO:0000256" key="2">
    <source>
        <dbReference type="ARBA" id="ARBA00022980"/>
    </source>
</evidence>
<dbReference type="SUPFAM" id="SSF57829">
    <property type="entry name" value="Zn-binding ribosomal proteins"/>
    <property type="match status" value="1"/>
</dbReference>
<dbReference type="AlphaFoldDB" id="A0A177EL20"/>
<accession>A0A177EL20</accession>
<dbReference type="Gene3D" id="2.20.25.30">
    <property type="match status" value="1"/>
</dbReference>
<dbReference type="Proteomes" id="UP000185944">
    <property type="component" value="Unassembled WGS sequence"/>
</dbReference>
<dbReference type="InterPro" id="IPR050522">
    <property type="entry name" value="Ribosomal_protein_eL43"/>
</dbReference>
<evidence type="ECO:0000256" key="1">
    <source>
        <dbReference type="ARBA" id="ARBA00008672"/>
    </source>
</evidence>
<keyword evidence="5" id="KW-1185">Reference proteome</keyword>
<dbReference type="InterPro" id="IPR011332">
    <property type="entry name" value="Ribosomal_zn-bd"/>
</dbReference>
<dbReference type="PANTHER" id="PTHR48129">
    <property type="entry name" value="60S RIBOSOMAL PROTEIN L37A"/>
    <property type="match status" value="1"/>
</dbReference>
<dbReference type="RefSeq" id="XP_067545654.1">
    <property type="nucleotide sequence ID" value="XM_067689498.1"/>
</dbReference>
<comment type="caution">
    <text evidence="4">The sequence shown here is derived from an EMBL/GenBank/DDBJ whole genome shotgun (WGS) entry which is preliminary data.</text>
</comment>
<reference evidence="4 5" key="1">
    <citation type="submission" date="2016-02" db="EMBL/GenBank/DDBJ databases">
        <title>Discovery of a natural microsporidian pathogen with a broad tissue tropism in Caenorhabditis elegans.</title>
        <authorList>
            <person name="Luallen R.J."/>
            <person name="Reinke A.W."/>
            <person name="Tong L."/>
            <person name="Botts M.R."/>
            <person name="Felix M.-A."/>
            <person name="Troemel E.R."/>
        </authorList>
    </citation>
    <scope>NUCLEOTIDE SEQUENCE [LARGE SCALE GENOMIC DNA]</scope>
    <source>
        <strain evidence="4 5">JUm2807</strain>
    </source>
</reference>
<gene>
    <name evidence="4" type="ORF">NEDG_02080</name>
</gene>
<keyword evidence="3" id="KW-0687">Ribonucleoprotein</keyword>
<dbReference type="InterPro" id="IPR002674">
    <property type="entry name" value="Ribosomal_eL43"/>
</dbReference>
<dbReference type="GO" id="GO:1990904">
    <property type="term" value="C:ribonucleoprotein complex"/>
    <property type="evidence" value="ECO:0007669"/>
    <property type="project" value="UniProtKB-KW"/>
</dbReference>
<dbReference type="HAMAP" id="MF_00327">
    <property type="entry name" value="Ribosomal_eL43"/>
    <property type="match status" value="1"/>
</dbReference>
<evidence type="ECO:0000313" key="5">
    <source>
        <dbReference type="Proteomes" id="UP000185944"/>
    </source>
</evidence>
<dbReference type="GO" id="GO:0003735">
    <property type="term" value="F:structural constituent of ribosome"/>
    <property type="evidence" value="ECO:0007669"/>
    <property type="project" value="InterPro"/>
</dbReference>
<dbReference type="GO" id="GO:0006412">
    <property type="term" value="P:translation"/>
    <property type="evidence" value="ECO:0007669"/>
    <property type="project" value="InterPro"/>
</dbReference>
<dbReference type="STRING" id="1805483.A0A177EL20"/>
<organism evidence="4 5">
    <name type="scientific">Nematocida displodere</name>
    <dbReference type="NCBI Taxonomy" id="1805483"/>
    <lineage>
        <taxon>Eukaryota</taxon>
        <taxon>Fungi</taxon>
        <taxon>Fungi incertae sedis</taxon>
        <taxon>Microsporidia</taxon>
        <taxon>Nematocida</taxon>
    </lineage>
</organism>
<keyword evidence="2 4" id="KW-0689">Ribosomal protein</keyword>